<dbReference type="RefSeq" id="WP_211106217.1">
    <property type="nucleotide sequence ID" value="NZ_JACIIZ010000005.1"/>
</dbReference>
<dbReference type="AlphaFoldDB" id="A0A7X0AWR4"/>
<dbReference type="Proteomes" id="UP000539175">
    <property type="component" value="Unassembled WGS sequence"/>
</dbReference>
<evidence type="ECO:0008006" key="3">
    <source>
        <dbReference type="Google" id="ProtNLM"/>
    </source>
</evidence>
<reference evidence="1 2" key="1">
    <citation type="submission" date="2020-08" db="EMBL/GenBank/DDBJ databases">
        <title>Genomic Encyclopedia of Type Strains, Phase IV (KMG-IV): sequencing the most valuable type-strain genomes for metagenomic binning, comparative biology and taxonomic classification.</title>
        <authorList>
            <person name="Goeker M."/>
        </authorList>
    </citation>
    <scope>NUCLEOTIDE SEQUENCE [LARGE SCALE GENOMIC DNA]</scope>
    <source>
        <strain evidence="1 2">DSM 22198</strain>
    </source>
</reference>
<keyword evidence="2" id="KW-1185">Reference proteome</keyword>
<name>A0A7X0AWR4_9PROT</name>
<sequence>MIRFLAFWAMIIVILIILLRVISVNKVQSGEKPTKSSNFDVVKEIDLPASTTASWSRDGKFLSILSDGAATVTVWSTDTWKMISKFHRTGGDQTRCLFFSNDNNIITALAPNSSDEQKYYLALWDKDDGHLIRKIEKPIINGAYDKLQTGDCDLSRDAKLFAVSSVSGSGITIYSTDDWRVLKYEEMLDPPMQRSVVKSIRFFHSSNKIAVMTFGELFIINLDKSEKISPILRNKYDATPFSHLSIKEDDSKIAIGLNYHMWPGKAGPSVIIFDINENELSTEFATGLSGVTAIRWCCRDSAIIIGGVEKRAVKLVGEHGELYDGDILPRERQVTSISSSGELIAVTTTSRVIILMKRN</sequence>
<protein>
    <recommendedName>
        <fullName evidence="3">Anaphase-promoting complex subunit 4 WD40 domain-containing protein</fullName>
    </recommendedName>
</protein>
<dbReference type="InterPro" id="IPR015943">
    <property type="entry name" value="WD40/YVTN_repeat-like_dom_sf"/>
</dbReference>
<gene>
    <name evidence="1" type="ORF">FHS74_002075</name>
</gene>
<comment type="caution">
    <text evidence="1">The sequence shown here is derived from an EMBL/GenBank/DDBJ whole genome shotgun (WGS) entry which is preliminary data.</text>
</comment>
<organism evidence="1 2">
    <name type="scientific">Nitrospirillum iridis</name>
    <dbReference type="NCBI Taxonomy" id="765888"/>
    <lineage>
        <taxon>Bacteria</taxon>
        <taxon>Pseudomonadati</taxon>
        <taxon>Pseudomonadota</taxon>
        <taxon>Alphaproteobacteria</taxon>
        <taxon>Rhodospirillales</taxon>
        <taxon>Azospirillaceae</taxon>
        <taxon>Nitrospirillum</taxon>
    </lineage>
</organism>
<dbReference type="EMBL" id="JACIIZ010000005">
    <property type="protein sequence ID" value="MBB6251524.1"/>
    <property type="molecule type" value="Genomic_DNA"/>
</dbReference>
<evidence type="ECO:0000313" key="1">
    <source>
        <dbReference type="EMBL" id="MBB6251524.1"/>
    </source>
</evidence>
<dbReference type="SUPFAM" id="SSF82171">
    <property type="entry name" value="DPP6 N-terminal domain-like"/>
    <property type="match status" value="1"/>
</dbReference>
<evidence type="ECO:0000313" key="2">
    <source>
        <dbReference type="Proteomes" id="UP000539175"/>
    </source>
</evidence>
<proteinExistence type="predicted"/>
<accession>A0A7X0AWR4</accession>
<dbReference type="Gene3D" id="2.130.10.10">
    <property type="entry name" value="YVTN repeat-like/Quinoprotein amine dehydrogenase"/>
    <property type="match status" value="2"/>
</dbReference>